<keyword evidence="3 6" id="KW-0812">Transmembrane</keyword>
<feature type="transmembrane region" description="Helical" evidence="6">
    <location>
        <begin position="20"/>
        <end position="43"/>
    </location>
</feature>
<evidence type="ECO:0000313" key="7">
    <source>
        <dbReference type="EMBL" id="GMH89374.1"/>
    </source>
</evidence>
<reference evidence="8" key="1">
    <citation type="journal article" date="2023" name="Commun. Biol.">
        <title>Genome analysis of Parmales, the sister group of diatoms, reveals the evolutionary specialization of diatoms from phago-mixotrophs to photoautotrophs.</title>
        <authorList>
            <person name="Ban H."/>
            <person name="Sato S."/>
            <person name="Yoshikawa S."/>
            <person name="Yamada K."/>
            <person name="Nakamura Y."/>
            <person name="Ichinomiya M."/>
            <person name="Sato N."/>
            <person name="Blanc-Mathieu R."/>
            <person name="Endo H."/>
            <person name="Kuwata A."/>
            <person name="Ogata H."/>
        </authorList>
    </citation>
    <scope>NUCLEOTIDE SEQUENCE [LARGE SCALE GENOMIC DNA]</scope>
</reference>
<dbReference type="InterPro" id="IPR018629">
    <property type="entry name" value="XK-rel"/>
</dbReference>
<comment type="subcellular location">
    <subcellularLocation>
        <location evidence="1">Membrane</location>
        <topology evidence="1">Multi-pass membrane protein</topology>
    </subcellularLocation>
</comment>
<dbReference type="AlphaFoldDB" id="A0A9W7EQP4"/>
<dbReference type="Proteomes" id="UP001162640">
    <property type="component" value="Unassembled WGS sequence"/>
</dbReference>
<evidence type="ECO:0000313" key="8">
    <source>
        <dbReference type="Proteomes" id="UP001162640"/>
    </source>
</evidence>
<evidence type="ECO:0000256" key="5">
    <source>
        <dbReference type="ARBA" id="ARBA00023136"/>
    </source>
</evidence>
<comment type="caution">
    <text evidence="7">The sequence shown here is derived from an EMBL/GenBank/DDBJ whole genome shotgun (WGS) entry which is preliminary data.</text>
</comment>
<evidence type="ECO:0000256" key="6">
    <source>
        <dbReference type="SAM" id="Phobius"/>
    </source>
</evidence>
<evidence type="ECO:0000256" key="1">
    <source>
        <dbReference type="ARBA" id="ARBA00004141"/>
    </source>
</evidence>
<keyword evidence="4 6" id="KW-1133">Transmembrane helix</keyword>
<protein>
    <submittedName>
        <fullName evidence="7">Uncharacterized protein</fullName>
    </submittedName>
</protein>
<evidence type="ECO:0000256" key="4">
    <source>
        <dbReference type="ARBA" id="ARBA00022989"/>
    </source>
</evidence>
<proteinExistence type="inferred from homology"/>
<sequence length="191" mass="20917">MTMKLSNLKSSIHYATLQRIAEISFAFGAGLSFFDILCDIAMILEFYKNEQIKSAQATIITIVLSLVLQTILVLIQKMNMKKTGNNKRDNPFIQALAFVSGYQSTIAIVSLTSGIITAATNLASMSIELDCNAESRAQTGEFYGFKPLQSMPRTILVCILHVVMSSSHLALALANVESSATIVIYLCAEFF</sequence>
<feature type="transmembrane region" description="Helical" evidence="6">
    <location>
        <begin position="55"/>
        <end position="75"/>
    </location>
</feature>
<dbReference type="GO" id="GO:0005886">
    <property type="term" value="C:plasma membrane"/>
    <property type="evidence" value="ECO:0007669"/>
    <property type="project" value="UniProtKB-ARBA"/>
</dbReference>
<name>A0A9W7EQP4_9STRA</name>
<dbReference type="Pfam" id="PF09815">
    <property type="entry name" value="XK-related"/>
    <property type="match status" value="1"/>
</dbReference>
<organism evidence="7 8">
    <name type="scientific">Triparma laevis f. inornata</name>
    <dbReference type="NCBI Taxonomy" id="1714386"/>
    <lineage>
        <taxon>Eukaryota</taxon>
        <taxon>Sar</taxon>
        <taxon>Stramenopiles</taxon>
        <taxon>Ochrophyta</taxon>
        <taxon>Bolidophyceae</taxon>
        <taxon>Parmales</taxon>
        <taxon>Triparmaceae</taxon>
        <taxon>Triparma</taxon>
    </lineage>
</organism>
<comment type="similarity">
    <text evidence="2">Belongs to the XK family.</text>
</comment>
<dbReference type="EMBL" id="BLQM01000429">
    <property type="protein sequence ID" value="GMH89374.1"/>
    <property type="molecule type" value="Genomic_DNA"/>
</dbReference>
<keyword evidence="5 6" id="KW-0472">Membrane</keyword>
<accession>A0A9W7EQP4</accession>
<gene>
    <name evidence="7" type="ORF">TL16_g11437</name>
</gene>
<evidence type="ECO:0000256" key="2">
    <source>
        <dbReference type="ARBA" id="ARBA00008789"/>
    </source>
</evidence>
<feature type="transmembrane region" description="Helical" evidence="6">
    <location>
        <begin position="96"/>
        <end position="119"/>
    </location>
</feature>
<evidence type="ECO:0000256" key="3">
    <source>
        <dbReference type="ARBA" id="ARBA00022692"/>
    </source>
</evidence>